<dbReference type="HAMAP" id="MF_00376">
    <property type="entry name" value="Dephospho_CoA_kinase"/>
    <property type="match status" value="1"/>
</dbReference>
<evidence type="ECO:0000256" key="1">
    <source>
        <dbReference type="ARBA" id="ARBA00009018"/>
    </source>
</evidence>
<comment type="similarity">
    <text evidence="1 5">Belongs to the CoaE family.</text>
</comment>
<dbReference type="NCBIfam" id="TIGR00152">
    <property type="entry name" value="dephospho-CoA kinase"/>
    <property type="match status" value="1"/>
</dbReference>
<keyword evidence="5" id="KW-0963">Cytoplasm</keyword>
<dbReference type="GO" id="GO:0004140">
    <property type="term" value="F:dephospho-CoA kinase activity"/>
    <property type="evidence" value="ECO:0007669"/>
    <property type="project" value="UniProtKB-EC"/>
</dbReference>
<sequence>MTNYIVGVTGGIGCGKTTLMQCFADLGIQAVDADIVARQVVMPGTPCLQAIQQQFGSDILLQNGELDRAALRQRVFSHSADKAWLEQLLHPAIRQALLQQLAQLTSPYALLVAPLLLENGLNTYVNRVLVIDLPEPLQLQRAMARDNASEQQIRAIMAAQISRQDRLAAADDIVHNDTSIAALQTQVARLHTFYLQQAGLTP</sequence>
<keyword evidence="4 5" id="KW-0173">Coenzyme A biosynthesis</keyword>
<name>A0ABU8CAS5_9GAMM</name>
<dbReference type="PANTHER" id="PTHR10695:SF46">
    <property type="entry name" value="BIFUNCTIONAL COENZYME A SYNTHASE-RELATED"/>
    <property type="match status" value="1"/>
</dbReference>
<dbReference type="EC" id="2.7.1.24" evidence="5 6"/>
<keyword evidence="5 7" id="KW-0808">Transferase</keyword>
<dbReference type="Pfam" id="PF01121">
    <property type="entry name" value="CoaE"/>
    <property type="match status" value="1"/>
</dbReference>
<evidence type="ECO:0000256" key="3">
    <source>
        <dbReference type="ARBA" id="ARBA00022840"/>
    </source>
</evidence>
<dbReference type="InterPro" id="IPR001977">
    <property type="entry name" value="Depp_CoAkinase"/>
</dbReference>
<proteinExistence type="inferred from homology"/>
<evidence type="ECO:0000256" key="6">
    <source>
        <dbReference type="NCBIfam" id="TIGR00152"/>
    </source>
</evidence>
<evidence type="ECO:0000313" key="8">
    <source>
        <dbReference type="Proteomes" id="UP001375382"/>
    </source>
</evidence>
<comment type="caution">
    <text evidence="7">The sequence shown here is derived from an EMBL/GenBank/DDBJ whole genome shotgun (WGS) entry which is preliminary data.</text>
</comment>
<evidence type="ECO:0000313" key="7">
    <source>
        <dbReference type="EMBL" id="MEH8019089.1"/>
    </source>
</evidence>
<comment type="subcellular location">
    <subcellularLocation>
        <location evidence="5">Cytoplasm</location>
    </subcellularLocation>
</comment>
<keyword evidence="8" id="KW-1185">Reference proteome</keyword>
<dbReference type="PANTHER" id="PTHR10695">
    <property type="entry name" value="DEPHOSPHO-COA KINASE-RELATED"/>
    <property type="match status" value="1"/>
</dbReference>
<protein>
    <recommendedName>
        <fullName evidence="5 6">Dephospho-CoA kinase</fullName>
        <ecNumber evidence="5 6">2.7.1.24</ecNumber>
    </recommendedName>
    <alternativeName>
        <fullName evidence="5">Dephosphocoenzyme A kinase</fullName>
    </alternativeName>
</protein>
<dbReference type="SUPFAM" id="SSF52540">
    <property type="entry name" value="P-loop containing nucleoside triphosphate hydrolases"/>
    <property type="match status" value="1"/>
</dbReference>
<organism evidence="7 8">
    <name type="scientific">Rheinheimera muenzenbergensis</name>
    <dbReference type="NCBI Taxonomy" id="1193628"/>
    <lineage>
        <taxon>Bacteria</taxon>
        <taxon>Pseudomonadati</taxon>
        <taxon>Pseudomonadota</taxon>
        <taxon>Gammaproteobacteria</taxon>
        <taxon>Chromatiales</taxon>
        <taxon>Chromatiaceae</taxon>
        <taxon>Rheinheimera</taxon>
    </lineage>
</organism>
<evidence type="ECO:0000256" key="4">
    <source>
        <dbReference type="ARBA" id="ARBA00022993"/>
    </source>
</evidence>
<dbReference type="Proteomes" id="UP001375382">
    <property type="component" value="Unassembled WGS sequence"/>
</dbReference>
<dbReference type="CDD" id="cd02022">
    <property type="entry name" value="DPCK"/>
    <property type="match status" value="1"/>
</dbReference>
<comment type="catalytic activity">
    <reaction evidence="5">
        <text>3'-dephospho-CoA + ATP = ADP + CoA + H(+)</text>
        <dbReference type="Rhea" id="RHEA:18245"/>
        <dbReference type="ChEBI" id="CHEBI:15378"/>
        <dbReference type="ChEBI" id="CHEBI:30616"/>
        <dbReference type="ChEBI" id="CHEBI:57287"/>
        <dbReference type="ChEBI" id="CHEBI:57328"/>
        <dbReference type="ChEBI" id="CHEBI:456216"/>
        <dbReference type="EC" id="2.7.1.24"/>
    </reaction>
</comment>
<keyword evidence="3 5" id="KW-0067">ATP-binding</keyword>
<accession>A0ABU8CAS5</accession>
<dbReference type="InterPro" id="IPR027417">
    <property type="entry name" value="P-loop_NTPase"/>
</dbReference>
<dbReference type="RefSeq" id="WP_335737487.1">
    <property type="nucleotide sequence ID" value="NZ_JALAAR010000019.1"/>
</dbReference>
<comment type="pathway">
    <text evidence="5">Cofactor biosynthesis; coenzyme A biosynthesis; CoA from (R)-pantothenate: step 5/5.</text>
</comment>
<reference evidence="7 8" key="1">
    <citation type="journal article" date="2023" name="Ecotoxicol. Environ. Saf.">
        <title>Mercury remediation potential of mercury-resistant strain Rheinheimera metallidurans sp. nov. isolated from a municipal waste dumping site.</title>
        <authorList>
            <person name="Yadav V."/>
            <person name="Manjhi A."/>
            <person name="Vadakedath N."/>
        </authorList>
    </citation>
    <scope>NUCLEOTIDE SEQUENCE [LARGE SCALE GENOMIC DNA]</scope>
    <source>
        <strain evidence="7 8">E-49</strain>
    </source>
</reference>
<keyword evidence="5 7" id="KW-0418">Kinase</keyword>
<gene>
    <name evidence="5 7" type="primary">coaE</name>
    <name evidence="7" type="ORF">MN202_17770</name>
</gene>
<keyword evidence="2 5" id="KW-0547">Nucleotide-binding</keyword>
<dbReference type="PROSITE" id="PS51219">
    <property type="entry name" value="DPCK"/>
    <property type="match status" value="1"/>
</dbReference>
<feature type="binding site" evidence="5">
    <location>
        <begin position="13"/>
        <end position="18"/>
    </location>
    <ligand>
        <name>ATP</name>
        <dbReference type="ChEBI" id="CHEBI:30616"/>
    </ligand>
</feature>
<evidence type="ECO:0000256" key="5">
    <source>
        <dbReference type="HAMAP-Rule" id="MF_00376"/>
    </source>
</evidence>
<dbReference type="Gene3D" id="3.40.50.300">
    <property type="entry name" value="P-loop containing nucleotide triphosphate hydrolases"/>
    <property type="match status" value="1"/>
</dbReference>
<comment type="function">
    <text evidence="5">Catalyzes the phosphorylation of the 3'-hydroxyl group of dephosphocoenzyme A to form coenzyme A.</text>
</comment>
<dbReference type="EMBL" id="JALAAR010000019">
    <property type="protein sequence ID" value="MEH8019089.1"/>
    <property type="molecule type" value="Genomic_DNA"/>
</dbReference>
<evidence type="ECO:0000256" key="2">
    <source>
        <dbReference type="ARBA" id="ARBA00022741"/>
    </source>
</evidence>